<proteinExistence type="predicted"/>
<dbReference type="EMBL" id="JANCYU010000039">
    <property type="protein sequence ID" value="KAK4526400.1"/>
    <property type="molecule type" value="Genomic_DNA"/>
</dbReference>
<evidence type="ECO:0000313" key="2">
    <source>
        <dbReference type="EMBL" id="KAK4526400.1"/>
    </source>
</evidence>
<feature type="region of interest" description="Disordered" evidence="1">
    <location>
        <begin position="170"/>
        <end position="190"/>
    </location>
</feature>
<keyword evidence="3" id="KW-1185">Reference proteome</keyword>
<name>A0AAV9IGA5_9RHOD</name>
<comment type="caution">
    <text evidence="2">The sequence shown here is derived from an EMBL/GenBank/DDBJ whole genome shotgun (WGS) entry which is preliminary data.</text>
</comment>
<evidence type="ECO:0000313" key="3">
    <source>
        <dbReference type="Proteomes" id="UP001300502"/>
    </source>
</evidence>
<accession>A0AAV9IGA5</accession>
<gene>
    <name evidence="2" type="ORF">GAYE_SCF23G4314</name>
</gene>
<organism evidence="2 3">
    <name type="scientific">Galdieria yellowstonensis</name>
    <dbReference type="NCBI Taxonomy" id="3028027"/>
    <lineage>
        <taxon>Eukaryota</taxon>
        <taxon>Rhodophyta</taxon>
        <taxon>Bangiophyceae</taxon>
        <taxon>Galdieriales</taxon>
        <taxon>Galdieriaceae</taxon>
        <taxon>Galdieria</taxon>
    </lineage>
</organism>
<evidence type="ECO:0000256" key="1">
    <source>
        <dbReference type="SAM" id="MobiDB-lite"/>
    </source>
</evidence>
<sequence>MSLNELVKSEEHVTLKLFRAFLEDFSKCPMHLRGTLMSRIRVELFSVVSSASFNYLPHLFDVLVVQAEWQLLNCLISLLDWLPIGKKKLLSSMDLYQRVKKFGPSGLPWKVSRKVHKELLLCKYRAQKLHQKWKFVLNPGGFVKKTERKLIRSRVNKTISKKSNGVKGILRQRNSSSPRKLQDSPKKKVKRVSFPPDERLESVRYYCVSRSDEQNYKTSLPNDCEELAVEKSRDKVGCFVYDGEIAWFSPHQLHIDSCEQVRLEMKSCNSTFVHKRDDEHDLFKKECFYLKDFRDGTCIEIPLTVWYK</sequence>
<protein>
    <submittedName>
        <fullName evidence="2">Uncharacterized protein</fullName>
    </submittedName>
</protein>
<dbReference type="Proteomes" id="UP001300502">
    <property type="component" value="Unassembled WGS sequence"/>
</dbReference>
<dbReference type="AlphaFoldDB" id="A0AAV9IGA5"/>
<reference evidence="2 3" key="1">
    <citation type="submission" date="2022-07" db="EMBL/GenBank/DDBJ databases">
        <title>Genome-wide signatures of adaptation to extreme environments.</title>
        <authorList>
            <person name="Cho C.H."/>
            <person name="Yoon H.S."/>
        </authorList>
    </citation>
    <scope>NUCLEOTIDE SEQUENCE [LARGE SCALE GENOMIC DNA]</scope>
    <source>
        <strain evidence="2 3">108.79 E11</strain>
    </source>
</reference>